<sequence length="56" mass="5866">MIISHQKKSGYNSLVPISGGSATAFSAFKVSAKNGLFLGKWQMASGRRAGRHLSGA</sequence>
<gene>
    <name evidence="1" type="ORF">C427_4444</name>
</gene>
<dbReference type="EMBL" id="CP003837">
    <property type="protein sequence ID" value="AGH46546.1"/>
    <property type="molecule type" value="Genomic_DNA"/>
</dbReference>
<accession>K7AEQ1</accession>
<evidence type="ECO:0000313" key="2">
    <source>
        <dbReference type="Proteomes" id="UP000011864"/>
    </source>
</evidence>
<dbReference type="KEGG" id="gps:C427_4444"/>
<evidence type="ECO:0000313" key="1">
    <source>
        <dbReference type="EMBL" id="AGH46546.1"/>
    </source>
</evidence>
<proteinExistence type="predicted"/>
<dbReference type="HOGENOM" id="CLU_3010174_0_0_6"/>
<dbReference type="PATRIC" id="fig|1129794.4.peg.4426"/>
<dbReference type="AlphaFoldDB" id="K7AEQ1"/>
<protein>
    <submittedName>
        <fullName evidence="1">Uncharacterized protein</fullName>
    </submittedName>
</protein>
<keyword evidence="2" id="KW-1185">Reference proteome</keyword>
<dbReference type="Proteomes" id="UP000011864">
    <property type="component" value="Chromosome"/>
</dbReference>
<name>K7AEQ1_9ALTE</name>
<reference evidence="1 2" key="1">
    <citation type="journal article" date="2013" name="Genome Announc.">
        <title>Complete Genome Sequence of Glaciecola psychrophila Strain 170T.</title>
        <authorList>
            <person name="Yin J."/>
            <person name="Chen J."/>
            <person name="Liu G."/>
            <person name="Yu Y."/>
            <person name="Song L."/>
            <person name="Wang X."/>
            <person name="Qu X."/>
        </authorList>
    </citation>
    <scope>NUCLEOTIDE SEQUENCE [LARGE SCALE GENOMIC DNA]</scope>
    <source>
        <strain evidence="1 2">170</strain>
    </source>
</reference>
<organism evidence="1 2">
    <name type="scientific">Paraglaciecola psychrophila 170</name>
    <dbReference type="NCBI Taxonomy" id="1129794"/>
    <lineage>
        <taxon>Bacteria</taxon>
        <taxon>Pseudomonadati</taxon>
        <taxon>Pseudomonadota</taxon>
        <taxon>Gammaproteobacteria</taxon>
        <taxon>Alteromonadales</taxon>
        <taxon>Alteromonadaceae</taxon>
        <taxon>Paraglaciecola</taxon>
    </lineage>
</organism>